<feature type="compositionally biased region" description="Low complexity" evidence="1">
    <location>
        <begin position="13"/>
        <end position="33"/>
    </location>
</feature>
<dbReference type="InterPro" id="IPR021391">
    <property type="entry name" value="DUF3027"/>
</dbReference>
<evidence type="ECO:0000313" key="2">
    <source>
        <dbReference type="EMBL" id="MCP2259524.1"/>
    </source>
</evidence>
<proteinExistence type="predicted"/>
<keyword evidence="3" id="KW-1185">Reference proteome</keyword>
<comment type="caution">
    <text evidence="2">The sequence shown here is derived from an EMBL/GenBank/DDBJ whole genome shotgun (WGS) entry which is preliminary data.</text>
</comment>
<accession>A0ABT1HVH7</accession>
<feature type="region of interest" description="Disordered" evidence="1">
    <location>
        <begin position="1"/>
        <end position="45"/>
    </location>
</feature>
<reference evidence="2 3" key="1">
    <citation type="submission" date="2022-06" db="EMBL/GenBank/DDBJ databases">
        <title>Genomic Encyclopedia of Archaeal and Bacterial Type Strains, Phase II (KMG-II): from individual species to whole genera.</title>
        <authorList>
            <person name="Goeker M."/>
        </authorList>
    </citation>
    <scope>NUCLEOTIDE SEQUENCE [LARGE SCALE GENOMIC DNA]</scope>
    <source>
        <strain evidence="2 3">DSM 40477</strain>
    </source>
</reference>
<evidence type="ECO:0000313" key="3">
    <source>
        <dbReference type="Proteomes" id="UP001205311"/>
    </source>
</evidence>
<dbReference type="Pfam" id="PF11228">
    <property type="entry name" value="DUF3027"/>
    <property type="match status" value="1"/>
</dbReference>
<dbReference type="EMBL" id="JAMTCP010000017">
    <property type="protein sequence ID" value="MCP2259524.1"/>
    <property type="molecule type" value="Genomic_DNA"/>
</dbReference>
<protein>
    <recommendedName>
        <fullName evidence="4">DUF3027 domain-containing protein</fullName>
    </recommendedName>
</protein>
<name>A0ABT1HVH7_STRSD</name>
<evidence type="ECO:0008006" key="4">
    <source>
        <dbReference type="Google" id="ProtNLM"/>
    </source>
</evidence>
<sequence length="304" mass="31019">MRERPGRWGTIGGVTPTPTSSETGSPGRATVAGDVGGTGAHRDPDPVLAGAVELARAAAREEAGADGVGAHVGAQAEDDPAGAAVTHLFEAVLPGYAGWRWAVTVAWAGPGTPVTVSEVVLLPGPDALVAPDWVPWQQRVRAGDLGVGDLLPTAPDDPRLAPAYLASDDPAVEEVAREVGLGRLRVLSRHGRTLAAERWHRGDFGPRSEMARSAPATCGTCAFYLPLAGSLRAAFGACGNEYAPADGRVVHAEYGCGAHSEAEIDTSPSVPVAEVVYDDAVLDVEPLPAGVATPASAGTGPRNA</sequence>
<dbReference type="Proteomes" id="UP001205311">
    <property type="component" value="Unassembled WGS sequence"/>
</dbReference>
<evidence type="ECO:0000256" key="1">
    <source>
        <dbReference type="SAM" id="MobiDB-lite"/>
    </source>
</evidence>
<gene>
    <name evidence="2" type="ORF">LX15_003229</name>
</gene>
<organism evidence="2 3">
    <name type="scientific">Streptoalloteichus tenebrarius (strain ATCC 17920 / DSM 40477 / JCM 4838 / CBS 697.72 / NBRC 16177 / NCIMB 11028 / NRRL B-12390 / A12253. 1 / ISP 5477)</name>
    <name type="common">Streptomyces tenebrarius</name>
    <dbReference type="NCBI Taxonomy" id="1933"/>
    <lineage>
        <taxon>Bacteria</taxon>
        <taxon>Bacillati</taxon>
        <taxon>Actinomycetota</taxon>
        <taxon>Actinomycetes</taxon>
        <taxon>Pseudonocardiales</taxon>
        <taxon>Pseudonocardiaceae</taxon>
        <taxon>Streptoalloteichus</taxon>
    </lineage>
</organism>